<keyword evidence="1" id="KW-1133">Transmembrane helix</keyword>
<organism evidence="2 3">
    <name type="scientific">Vibrio gazogenes DSM 21264 = NBRC 103151</name>
    <dbReference type="NCBI Taxonomy" id="1123492"/>
    <lineage>
        <taxon>Bacteria</taxon>
        <taxon>Pseudomonadati</taxon>
        <taxon>Pseudomonadota</taxon>
        <taxon>Gammaproteobacteria</taxon>
        <taxon>Vibrionales</taxon>
        <taxon>Vibrionaceae</taxon>
        <taxon>Vibrio</taxon>
    </lineage>
</organism>
<feature type="transmembrane region" description="Helical" evidence="1">
    <location>
        <begin position="43"/>
        <end position="62"/>
    </location>
</feature>
<dbReference type="EMBL" id="FQUH01000026">
    <property type="protein sequence ID" value="SHG06300.1"/>
    <property type="molecule type" value="Genomic_DNA"/>
</dbReference>
<keyword evidence="1" id="KW-0472">Membrane</keyword>
<evidence type="ECO:0000256" key="1">
    <source>
        <dbReference type="SAM" id="Phobius"/>
    </source>
</evidence>
<gene>
    <name evidence="2" type="ORF">SAMN02745781_03881</name>
</gene>
<proteinExistence type="predicted"/>
<name>A0A1M5GR71_VIBGA</name>
<sequence length="81" mass="8788">MVGHKLQFGPQNIPRDLLLWKTSLAISVNKVNKSQQTTTNNQLVLFVVVFSSLIPVGAFGTVPSDEATVFLQASPEAPYTS</sequence>
<dbReference type="Proteomes" id="UP000184159">
    <property type="component" value="Unassembled WGS sequence"/>
</dbReference>
<evidence type="ECO:0000313" key="2">
    <source>
        <dbReference type="EMBL" id="SHG06300.1"/>
    </source>
</evidence>
<evidence type="ECO:0000313" key="3">
    <source>
        <dbReference type="Proteomes" id="UP000184159"/>
    </source>
</evidence>
<keyword evidence="1" id="KW-0812">Transmembrane</keyword>
<protein>
    <submittedName>
        <fullName evidence="2">Uncharacterized protein</fullName>
    </submittedName>
</protein>
<dbReference type="AlphaFoldDB" id="A0A1M5GR71"/>
<reference evidence="3" key="1">
    <citation type="submission" date="2016-11" db="EMBL/GenBank/DDBJ databases">
        <authorList>
            <person name="Varghese N."/>
            <person name="Submissions S."/>
        </authorList>
    </citation>
    <scope>NUCLEOTIDE SEQUENCE [LARGE SCALE GENOMIC DNA]</scope>
    <source>
        <strain evidence="3">DSM 21264</strain>
    </source>
</reference>
<accession>A0A1M5GR71</accession>
<keyword evidence="3" id="KW-1185">Reference proteome</keyword>